<dbReference type="RefSeq" id="WP_141447362.1">
    <property type="nucleotide sequence ID" value="NZ_CP041217.1"/>
</dbReference>
<dbReference type="InterPro" id="IPR014717">
    <property type="entry name" value="Transl_elong_EF1B/ribsomal_bS6"/>
</dbReference>
<evidence type="ECO:0008006" key="5">
    <source>
        <dbReference type="Google" id="ProtNLM"/>
    </source>
</evidence>
<dbReference type="KEGG" id="saca:FFV09_08120"/>
<organism evidence="3 4">
    <name type="scientific">Saccharibacillus brassicae</name>
    <dbReference type="NCBI Taxonomy" id="2583377"/>
    <lineage>
        <taxon>Bacteria</taxon>
        <taxon>Bacillati</taxon>
        <taxon>Bacillota</taxon>
        <taxon>Bacilli</taxon>
        <taxon>Bacillales</taxon>
        <taxon>Paenibacillaceae</taxon>
        <taxon>Saccharibacillus</taxon>
    </lineage>
</organism>
<evidence type="ECO:0000313" key="3">
    <source>
        <dbReference type="EMBL" id="QDH20813.1"/>
    </source>
</evidence>
<feature type="transmembrane region" description="Helical" evidence="2">
    <location>
        <begin position="12"/>
        <end position="30"/>
    </location>
</feature>
<evidence type="ECO:0000256" key="1">
    <source>
        <dbReference type="SAM" id="MobiDB-lite"/>
    </source>
</evidence>
<dbReference type="EMBL" id="CP041217">
    <property type="protein sequence ID" value="QDH20813.1"/>
    <property type="molecule type" value="Genomic_DNA"/>
</dbReference>
<gene>
    <name evidence="3" type="ORF">FFV09_08120</name>
</gene>
<feature type="region of interest" description="Disordered" evidence="1">
    <location>
        <begin position="195"/>
        <end position="217"/>
    </location>
</feature>
<dbReference type="OrthoDB" id="2678807at2"/>
<keyword evidence="2" id="KW-0472">Membrane</keyword>
<proteinExistence type="predicted"/>
<name>A0A4Y6USY9_SACBS</name>
<dbReference type="AlphaFoldDB" id="A0A4Y6USY9"/>
<dbReference type="Gene3D" id="3.30.70.60">
    <property type="match status" value="1"/>
</dbReference>
<sequence>MMERIHNNRQALILGVAVLFMLLLVPYMLMIRPQSEEIAATDGEIVRLQQENGIYQRKIDELTTEGTSELSEEEIARRLPADPNQEQIVNDLYNVGLATSVRLSDATFANENTAGGDQAAASAAEPASGQVRSIYVTANIQGSYAAIKAWMSAIQDLPRLTSVEQFTLNKPYDFNGALLEATVTFTASYVPQSAPADAAAGTDPAGAAADGSGTAAP</sequence>
<keyword evidence="2" id="KW-1133">Transmembrane helix</keyword>
<protein>
    <recommendedName>
        <fullName evidence="5">Type 4a pilus biogenesis protein PilO</fullName>
    </recommendedName>
</protein>
<evidence type="ECO:0000313" key="4">
    <source>
        <dbReference type="Proteomes" id="UP000316968"/>
    </source>
</evidence>
<keyword evidence="2" id="KW-0812">Transmembrane</keyword>
<accession>A0A4Y6USY9</accession>
<dbReference type="Proteomes" id="UP000316968">
    <property type="component" value="Chromosome"/>
</dbReference>
<reference evidence="3 4" key="1">
    <citation type="submission" date="2019-06" db="EMBL/GenBank/DDBJ databases">
        <title>Saccharibacillus brassicae sp. nov., an endophytic bacterium isolated from Chinese cabbage seeds (Brassica pekinensis).</title>
        <authorList>
            <person name="Jiang L."/>
            <person name="Lee J."/>
            <person name="Kim S.W."/>
        </authorList>
    </citation>
    <scope>NUCLEOTIDE SEQUENCE [LARGE SCALE GENOMIC DNA]</scope>
    <source>
        <strain evidence="4">KCTC 43072 / ATSA2</strain>
    </source>
</reference>
<keyword evidence="4" id="KW-1185">Reference proteome</keyword>
<evidence type="ECO:0000256" key="2">
    <source>
        <dbReference type="SAM" id="Phobius"/>
    </source>
</evidence>